<dbReference type="Pfam" id="PF14335">
    <property type="entry name" value="DUF4391"/>
    <property type="match status" value="1"/>
</dbReference>
<sequence>MNDSTAEPEAASSAPEASSTTPSALSACGSLTAVDLGLPHSVAVPAAKGRLPKAMFAGHDPAALSNTVRQQLTQQVESIHLLGIISAKSVHAEPSAHVPEVLVLRLQLAQDTQHFPDAVIELIATQRKGGILFVCTREVTEPQPHAPEPGTYVAYAVRRGFSARAGHMQTFERFHSPWKPVSEPQQLRVVGDSVAQIWDNLCAQIMLHKTTTENLSEDLKLFRQKAALRRDLAKLTADHARAKTIEKRNELFARKAQIQRALDQLEQMEHQSE</sequence>
<reference evidence="2 3" key="1">
    <citation type="submission" date="2018-09" db="EMBL/GenBank/DDBJ databases">
        <title>Characterization of the phylogenetic diversity of five novel species belonging to the genus Bifidobacterium.</title>
        <authorList>
            <person name="Lugli G.A."/>
            <person name="Duranti S."/>
            <person name="Milani C."/>
        </authorList>
    </citation>
    <scope>NUCLEOTIDE SEQUENCE [LARGE SCALE GENOMIC DNA]</scope>
    <source>
        <strain evidence="2 3">2036B</strain>
    </source>
</reference>
<evidence type="ECO:0008006" key="4">
    <source>
        <dbReference type="Google" id="ProtNLM"/>
    </source>
</evidence>
<evidence type="ECO:0000313" key="3">
    <source>
        <dbReference type="Proteomes" id="UP000287609"/>
    </source>
</evidence>
<keyword evidence="3" id="KW-1185">Reference proteome</keyword>
<accession>A0A430FRT3</accession>
<dbReference type="InterPro" id="IPR025503">
    <property type="entry name" value="DUF4391"/>
</dbReference>
<proteinExistence type="predicted"/>
<protein>
    <recommendedName>
        <fullName evidence="4">Tmp1</fullName>
    </recommendedName>
</protein>
<name>A0A430FRT3_9BIFI</name>
<comment type="caution">
    <text evidence="2">The sequence shown here is derived from an EMBL/GenBank/DDBJ whole genome shotgun (WGS) entry which is preliminary data.</text>
</comment>
<evidence type="ECO:0000256" key="1">
    <source>
        <dbReference type="SAM" id="MobiDB-lite"/>
    </source>
</evidence>
<dbReference type="EMBL" id="QXGM01000001">
    <property type="protein sequence ID" value="RSX55592.1"/>
    <property type="molecule type" value="Genomic_DNA"/>
</dbReference>
<organism evidence="2 3">
    <name type="scientific">Bifidobacterium dolichotidis</name>
    <dbReference type="NCBI Taxonomy" id="2306976"/>
    <lineage>
        <taxon>Bacteria</taxon>
        <taxon>Bacillati</taxon>
        <taxon>Actinomycetota</taxon>
        <taxon>Actinomycetes</taxon>
        <taxon>Bifidobacteriales</taxon>
        <taxon>Bifidobacteriaceae</taxon>
        <taxon>Bifidobacterium</taxon>
    </lineage>
</organism>
<feature type="region of interest" description="Disordered" evidence="1">
    <location>
        <begin position="1"/>
        <end position="24"/>
    </location>
</feature>
<dbReference type="OrthoDB" id="3237262at2"/>
<dbReference type="RefSeq" id="WP_125962813.1">
    <property type="nucleotide sequence ID" value="NZ_QXGM01000001.1"/>
</dbReference>
<dbReference type="Proteomes" id="UP000287609">
    <property type="component" value="Unassembled WGS sequence"/>
</dbReference>
<evidence type="ECO:0000313" key="2">
    <source>
        <dbReference type="EMBL" id="RSX55592.1"/>
    </source>
</evidence>
<dbReference type="AlphaFoldDB" id="A0A430FRT3"/>
<gene>
    <name evidence="2" type="ORF">D2E26_0155</name>
</gene>